<dbReference type="PANTHER" id="PTHR35525">
    <property type="entry name" value="BLL6575 PROTEIN"/>
    <property type="match status" value="1"/>
</dbReference>
<proteinExistence type="predicted"/>
<dbReference type="PANTHER" id="PTHR35525:SF3">
    <property type="entry name" value="BLL6575 PROTEIN"/>
    <property type="match status" value="1"/>
</dbReference>
<dbReference type="SUPFAM" id="SSF160904">
    <property type="entry name" value="Jann2411-like"/>
    <property type="match status" value="1"/>
</dbReference>
<dbReference type="Gene3D" id="1.10.3300.10">
    <property type="entry name" value="Jann2411-like domain"/>
    <property type="match status" value="1"/>
</dbReference>
<dbReference type="Proteomes" id="UP000494329">
    <property type="component" value="Unassembled WGS sequence"/>
</dbReference>
<name>A0A6J5EWW3_9BURK</name>
<dbReference type="AlphaFoldDB" id="A0A6J5EWW3"/>
<dbReference type="Pfam" id="PF07336">
    <property type="entry name" value="ABATE"/>
    <property type="match status" value="1"/>
</dbReference>
<dbReference type="InterPro" id="IPR010852">
    <property type="entry name" value="ABATE"/>
</dbReference>
<feature type="domain" description="Zinc finger CGNR" evidence="1">
    <location>
        <begin position="162"/>
        <end position="204"/>
    </location>
</feature>
<evidence type="ECO:0000313" key="3">
    <source>
        <dbReference type="Proteomes" id="UP000494329"/>
    </source>
</evidence>
<organism evidence="2 3">
    <name type="scientific">Paraburkholderia solisilvae</name>
    <dbReference type="NCBI Taxonomy" id="624376"/>
    <lineage>
        <taxon>Bacteria</taxon>
        <taxon>Pseudomonadati</taxon>
        <taxon>Pseudomonadota</taxon>
        <taxon>Betaproteobacteria</taxon>
        <taxon>Burkholderiales</taxon>
        <taxon>Burkholderiaceae</taxon>
        <taxon>Paraburkholderia</taxon>
    </lineage>
</organism>
<reference evidence="2 3" key="1">
    <citation type="submission" date="2020-04" db="EMBL/GenBank/DDBJ databases">
        <authorList>
            <person name="De Canck E."/>
        </authorList>
    </citation>
    <scope>NUCLEOTIDE SEQUENCE [LARGE SCALE GENOMIC DNA]</scope>
    <source>
        <strain evidence="2 3">LMG 29739</strain>
    </source>
</reference>
<accession>A0A6J5EWW3</accession>
<sequence length="246" mass="27527">MNRPPIPPMFIADAPGLDFLNSIATPVDVEIDWLDSGEGLLTWLERASLVPRPVLDTFHASALPGELDAVAAQARSLREWFRQFVRRHKGRPLTPKALVEIEPLRRLLEQDDAFAEIVVHGHGEGAVFELQAQRRWRSAEALLLPIADTLAKLICGEDFSQVKACEGLQCTMLFADHTRGHSRRWCSMALCGNRAKVAAHRKRRKQMLHEAPLNAQPGAHLKSQPETRLQLHAQAQAQTQTQQKAP</sequence>
<dbReference type="InterPro" id="IPR023286">
    <property type="entry name" value="ABATE_dom_sf"/>
</dbReference>
<dbReference type="RefSeq" id="WP_175114726.1">
    <property type="nucleotide sequence ID" value="NZ_CADIKF010000064.1"/>
</dbReference>
<protein>
    <recommendedName>
        <fullName evidence="1">Zinc finger CGNR domain-containing protein</fullName>
    </recommendedName>
</protein>
<dbReference type="InterPro" id="IPR021005">
    <property type="entry name" value="Znf_CGNR"/>
</dbReference>
<gene>
    <name evidence="2" type="ORF">LMG29739_05589</name>
</gene>
<dbReference type="Pfam" id="PF11706">
    <property type="entry name" value="zf-CGNR"/>
    <property type="match status" value="1"/>
</dbReference>
<evidence type="ECO:0000313" key="2">
    <source>
        <dbReference type="EMBL" id="CAB3769636.1"/>
    </source>
</evidence>
<keyword evidence="3" id="KW-1185">Reference proteome</keyword>
<evidence type="ECO:0000259" key="1">
    <source>
        <dbReference type="Pfam" id="PF11706"/>
    </source>
</evidence>
<dbReference type="EMBL" id="CADIKF010000064">
    <property type="protein sequence ID" value="CAB3769636.1"/>
    <property type="molecule type" value="Genomic_DNA"/>
</dbReference>